<protein>
    <submittedName>
        <fullName evidence="1">Uncharacterized protein</fullName>
    </submittedName>
</protein>
<keyword evidence="2" id="KW-1185">Reference proteome</keyword>
<name>A0ABU6CZR5_9GAMM</name>
<dbReference type="EMBL" id="JAYMYJ010000131">
    <property type="protein sequence ID" value="MEB4592330.1"/>
    <property type="molecule type" value="Genomic_DNA"/>
</dbReference>
<sequence>MSGIDDSRAKNSAIHIQKKPRIRLYSSPAGYCSLVRYFEGREEFWFGLYEIALRRAYP</sequence>
<evidence type="ECO:0000313" key="2">
    <source>
        <dbReference type="Proteomes" id="UP001308005"/>
    </source>
</evidence>
<gene>
    <name evidence="1" type="ORF">VSS37_15185</name>
</gene>
<organism evidence="1 2">
    <name type="scientific">Candidatus Thiothrix phosphatis</name>
    <dbReference type="NCBI Taxonomy" id="3112415"/>
    <lineage>
        <taxon>Bacteria</taxon>
        <taxon>Pseudomonadati</taxon>
        <taxon>Pseudomonadota</taxon>
        <taxon>Gammaproteobacteria</taxon>
        <taxon>Thiotrichales</taxon>
        <taxon>Thiotrichaceae</taxon>
        <taxon>Thiothrix</taxon>
    </lineage>
</organism>
<proteinExistence type="predicted"/>
<accession>A0ABU6CZR5</accession>
<evidence type="ECO:0000313" key="1">
    <source>
        <dbReference type="EMBL" id="MEB4592330.1"/>
    </source>
</evidence>
<reference evidence="2" key="1">
    <citation type="submission" date="2023-07" db="EMBL/GenBank/DDBJ databases">
        <title>The carbon used by Thiothrix.</title>
        <authorList>
            <person name="Chen L."/>
        </authorList>
    </citation>
    <scope>NUCLEOTIDE SEQUENCE [LARGE SCALE GENOMIC DNA]</scope>
</reference>
<dbReference type="RefSeq" id="WP_324696559.1">
    <property type="nucleotide sequence ID" value="NZ_JAYMYJ010000131.1"/>
</dbReference>
<comment type="caution">
    <text evidence="1">The sequence shown here is derived from an EMBL/GenBank/DDBJ whole genome shotgun (WGS) entry which is preliminary data.</text>
</comment>
<dbReference type="Proteomes" id="UP001308005">
    <property type="component" value="Unassembled WGS sequence"/>
</dbReference>